<evidence type="ECO:0000259" key="5">
    <source>
        <dbReference type="Pfam" id="PF01935"/>
    </source>
</evidence>
<protein>
    <submittedName>
        <fullName evidence="6">DUF87 domain-containing protein</fullName>
    </submittedName>
</protein>
<dbReference type="GO" id="GO:0043139">
    <property type="term" value="F:5'-3' DNA helicase activity"/>
    <property type="evidence" value="ECO:0007669"/>
    <property type="project" value="UniProtKB-EC"/>
</dbReference>
<dbReference type="OrthoDB" id="107033at2157"/>
<keyword evidence="7" id="KW-1185">Reference proteome</keyword>
<reference evidence="6 7" key="1">
    <citation type="submission" date="2019-10" db="EMBL/GenBank/DDBJ databases">
        <title>Sequencing and Assembly of Multiple Reported Metal-Biooxidizing Members of the Extremely Thermoacidophilic Archaeal Family Sulfolobaceae.</title>
        <authorList>
            <person name="Counts J.A."/>
            <person name="Kelly R.M."/>
        </authorList>
    </citation>
    <scope>NUCLEOTIDE SEQUENCE [LARGE SCALE GENOMIC DNA]</scope>
    <source>
        <strain evidence="6 7">DSM 6482</strain>
    </source>
</reference>
<dbReference type="GO" id="GO:0043138">
    <property type="term" value="F:3'-5' DNA helicase activity"/>
    <property type="evidence" value="ECO:0007669"/>
    <property type="project" value="UniProtKB-EC"/>
</dbReference>
<dbReference type="InterPro" id="IPR002789">
    <property type="entry name" value="HerA_central"/>
</dbReference>
<comment type="catalytic activity">
    <reaction evidence="2">
        <text>Couples ATP hydrolysis with the unwinding of duplex DNA by translocating in the 3'-5' direction.</text>
        <dbReference type="EC" id="5.6.2.4"/>
    </reaction>
</comment>
<sequence length="251" mass="27922">MDLGTFSLSRQDIARKCIAVLGIRGSGKSNSSKVLIEEAIKEGLPVTVIDPDAEYVELVNSLGGDVLTSKDDPLLTSSIHHKQGKSSVIDMSDWDVESFAFLFKYLTNLWELSKEERKDRIIVVEEAHEFIPQGKVSGISDVITRLALRGRKRGIGIVLISQRSAKVNKDVLTQSEIYLLHKVVHPVDLKVYREILPMKPKEVDVLVPSLGVGEAILYMEGKTQKVKFRQSPHQGYVVPASSSQVREETTI</sequence>
<evidence type="ECO:0000256" key="1">
    <source>
        <dbReference type="ARBA" id="ARBA00007816"/>
    </source>
</evidence>
<comment type="catalytic activity">
    <reaction evidence="4">
        <text>ATP + H2O = ADP + phosphate + H(+)</text>
        <dbReference type="Rhea" id="RHEA:13065"/>
        <dbReference type="ChEBI" id="CHEBI:15377"/>
        <dbReference type="ChEBI" id="CHEBI:15378"/>
        <dbReference type="ChEBI" id="CHEBI:30616"/>
        <dbReference type="ChEBI" id="CHEBI:43474"/>
        <dbReference type="ChEBI" id="CHEBI:456216"/>
        <dbReference type="EC" id="5.6.2.4"/>
    </reaction>
</comment>
<evidence type="ECO:0000313" key="7">
    <source>
        <dbReference type="Proteomes" id="UP000470772"/>
    </source>
</evidence>
<feature type="domain" description="Helicase HerA central" evidence="5">
    <location>
        <begin position="13"/>
        <end position="102"/>
    </location>
</feature>
<accession>A0A6A9QNN3</accession>
<evidence type="ECO:0000313" key="6">
    <source>
        <dbReference type="EMBL" id="MUN29930.1"/>
    </source>
</evidence>
<dbReference type="AlphaFoldDB" id="A0A6A9QNN3"/>
<organism evidence="6 7">
    <name type="scientific">Sulfuracidifex metallicus DSM 6482 = JCM 9184</name>
    <dbReference type="NCBI Taxonomy" id="523847"/>
    <lineage>
        <taxon>Archaea</taxon>
        <taxon>Thermoproteota</taxon>
        <taxon>Thermoprotei</taxon>
        <taxon>Sulfolobales</taxon>
        <taxon>Sulfolobaceae</taxon>
        <taxon>Sulfuracidifex</taxon>
    </lineage>
</organism>
<proteinExistence type="inferred from homology"/>
<gene>
    <name evidence="6" type="ORF">GC250_10910</name>
</gene>
<dbReference type="InterPro" id="IPR008571">
    <property type="entry name" value="HerA-like"/>
</dbReference>
<dbReference type="SUPFAM" id="SSF52540">
    <property type="entry name" value="P-loop containing nucleoside triphosphate hydrolases"/>
    <property type="match status" value="1"/>
</dbReference>
<evidence type="ECO:0000256" key="3">
    <source>
        <dbReference type="ARBA" id="ARBA00048954"/>
    </source>
</evidence>
<comment type="caution">
    <text evidence="6">The sequence shown here is derived from an EMBL/GenBank/DDBJ whole genome shotgun (WGS) entry which is preliminary data.</text>
</comment>
<dbReference type="EMBL" id="WGGD01000005">
    <property type="protein sequence ID" value="MUN29930.1"/>
    <property type="molecule type" value="Genomic_DNA"/>
</dbReference>
<comment type="catalytic activity">
    <reaction evidence="3">
        <text>ATP + H2O = ADP + phosphate + H(+)</text>
        <dbReference type="Rhea" id="RHEA:13065"/>
        <dbReference type="ChEBI" id="CHEBI:15377"/>
        <dbReference type="ChEBI" id="CHEBI:15378"/>
        <dbReference type="ChEBI" id="CHEBI:30616"/>
        <dbReference type="ChEBI" id="CHEBI:43474"/>
        <dbReference type="ChEBI" id="CHEBI:456216"/>
        <dbReference type="EC" id="5.6.2.3"/>
    </reaction>
</comment>
<dbReference type="Gene3D" id="3.40.50.300">
    <property type="entry name" value="P-loop containing nucleotide triphosphate hydrolases"/>
    <property type="match status" value="1"/>
</dbReference>
<evidence type="ECO:0000256" key="2">
    <source>
        <dbReference type="ARBA" id="ARBA00034617"/>
    </source>
</evidence>
<evidence type="ECO:0000256" key="4">
    <source>
        <dbReference type="ARBA" id="ARBA00048988"/>
    </source>
</evidence>
<dbReference type="PANTHER" id="PTHR42957">
    <property type="entry name" value="HELICASE MJ1565-RELATED"/>
    <property type="match status" value="1"/>
</dbReference>
<dbReference type="Proteomes" id="UP000470772">
    <property type="component" value="Unassembled WGS sequence"/>
</dbReference>
<dbReference type="Pfam" id="PF01935">
    <property type="entry name" value="DUF87"/>
    <property type="match status" value="1"/>
</dbReference>
<dbReference type="InterPro" id="IPR027417">
    <property type="entry name" value="P-loop_NTPase"/>
</dbReference>
<name>A0A6A9QNN3_SULME</name>
<dbReference type="PANTHER" id="PTHR42957:SF1">
    <property type="entry name" value="HELICASE MJ1565-RELATED"/>
    <property type="match status" value="1"/>
</dbReference>
<comment type="similarity">
    <text evidence="1">Belongs to the HerA family.</text>
</comment>